<dbReference type="Gene3D" id="3.50.50.60">
    <property type="entry name" value="FAD/NAD(P)-binding domain"/>
    <property type="match status" value="3"/>
</dbReference>
<evidence type="ECO:0000256" key="3">
    <source>
        <dbReference type="ARBA" id="ARBA00018240"/>
    </source>
</evidence>
<dbReference type="InterPro" id="IPR016156">
    <property type="entry name" value="FAD/NAD-linked_Rdtase_dimer_sf"/>
</dbReference>
<dbReference type="PRINTS" id="PR00411">
    <property type="entry name" value="PNDRDTASEI"/>
</dbReference>
<evidence type="ECO:0000256" key="2">
    <source>
        <dbReference type="ARBA" id="ARBA00008147"/>
    </source>
</evidence>
<comment type="similarity">
    <text evidence="2">Belongs to the class-I pyridine nucleotide-disulfide oxidoreductase family. PYROXD1 subfamily.</text>
</comment>
<comment type="cofactor">
    <cofactor evidence="1">
        <name>FAD</name>
        <dbReference type="ChEBI" id="CHEBI:57692"/>
    </cofactor>
</comment>
<dbReference type="OMA" id="MCENLIL"/>
<dbReference type="PROSITE" id="PS51257">
    <property type="entry name" value="PROKAR_LIPOPROTEIN"/>
    <property type="match status" value="1"/>
</dbReference>
<dbReference type="InterPro" id="IPR023753">
    <property type="entry name" value="FAD/NAD-binding_dom"/>
</dbReference>
<name>A0A3M6U460_POCDA</name>
<sequence length="512" mass="57073">MASCDTRKEFTFVIIGGGISGVSCVEYLSSLCSEETIALITATDIVKATCNLKKFGRTLEEFDVEERSASLLFEQSPNVVSIQSVVVGVHPQEHSIITESGNKYYYKKLCICTGGTPNLITRHPCVIGIRDTESVLQLKSKLSQARRVAIVGNGGIALELVYEMYDCQILWAIKDKTIGNAFFDEGAATFFLPHIESNQQVWKEKKKFMTHTVKRMKYGIETVENNKHEACYHGNPSNTLSGGALGPDWCSDFSLCGASSKEKGYRQVHVEYKCEFKQLLNPEELKRCGEKESPFPSLNESLLDSADWPVYIQLSNGKIYGCDFIVSATGVVPNTQSFVSCAPFDTAEDGGLLVNSNMQTNLVDIYAAGDVCTFGWDPAPHWLQMRLWSQARQMGMFAAKCIAAHFSNEKIPLDFCFELFTHVTQFFGYKVVLLGKFNAQGLGNDYELLLRCAKGDEYVKVVLHEDKMCGAVLIGETDLEETFENLILNQTDLSAIKDILLNPEIDIEDYFD</sequence>
<dbReference type="GO" id="GO:0016491">
    <property type="term" value="F:oxidoreductase activity"/>
    <property type="evidence" value="ECO:0007669"/>
    <property type="project" value="UniProtKB-KW"/>
</dbReference>
<proteinExistence type="inferred from homology"/>
<protein>
    <recommendedName>
        <fullName evidence="3">Pyridine nucleotide-disulfide oxidoreductase domain-containing protein 1</fullName>
    </recommendedName>
</protein>
<comment type="caution">
    <text evidence="9">The sequence shown here is derived from an EMBL/GenBank/DDBJ whole genome shotgun (WGS) entry which is preliminary data.</text>
</comment>
<gene>
    <name evidence="9" type="ORF">pdam_00015198</name>
</gene>
<keyword evidence="4" id="KW-0285">Flavoprotein</keyword>
<dbReference type="InterPro" id="IPR050260">
    <property type="entry name" value="FAD-bd_OxRdtase"/>
</dbReference>
<organism evidence="9 10">
    <name type="scientific">Pocillopora damicornis</name>
    <name type="common">Cauliflower coral</name>
    <name type="synonym">Millepora damicornis</name>
    <dbReference type="NCBI Taxonomy" id="46731"/>
    <lineage>
        <taxon>Eukaryota</taxon>
        <taxon>Metazoa</taxon>
        <taxon>Cnidaria</taxon>
        <taxon>Anthozoa</taxon>
        <taxon>Hexacorallia</taxon>
        <taxon>Scleractinia</taxon>
        <taxon>Astrocoeniina</taxon>
        <taxon>Pocilloporidae</taxon>
        <taxon>Pocillopora</taxon>
    </lineage>
</organism>
<dbReference type="Gene3D" id="3.30.390.30">
    <property type="match status" value="1"/>
</dbReference>
<dbReference type="Pfam" id="PF18267">
    <property type="entry name" value="Rubredoxin_C"/>
    <property type="match status" value="1"/>
</dbReference>
<dbReference type="OrthoDB" id="202203at2759"/>
<keyword evidence="6" id="KW-0560">Oxidoreductase</keyword>
<evidence type="ECO:0000256" key="5">
    <source>
        <dbReference type="ARBA" id="ARBA00022827"/>
    </source>
</evidence>
<dbReference type="STRING" id="46731.A0A3M6U460"/>
<dbReference type="InterPro" id="IPR036188">
    <property type="entry name" value="FAD/NAD-bd_sf"/>
</dbReference>
<dbReference type="PANTHER" id="PTHR43429">
    <property type="entry name" value="PYRIDINE NUCLEOTIDE-DISULFIDE OXIDOREDUCTASE DOMAIN-CONTAINING"/>
    <property type="match status" value="1"/>
</dbReference>
<dbReference type="InterPro" id="IPR041575">
    <property type="entry name" value="Rubredoxin_C"/>
</dbReference>
<feature type="domain" description="FAD/NAD(P)-binding" evidence="7">
    <location>
        <begin position="312"/>
        <end position="395"/>
    </location>
</feature>
<keyword evidence="10" id="KW-1185">Reference proteome</keyword>
<dbReference type="PRINTS" id="PR00368">
    <property type="entry name" value="FADPNR"/>
</dbReference>
<evidence type="ECO:0000256" key="1">
    <source>
        <dbReference type="ARBA" id="ARBA00001974"/>
    </source>
</evidence>
<evidence type="ECO:0000313" key="9">
    <source>
        <dbReference type="EMBL" id="RMX48450.1"/>
    </source>
</evidence>
<dbReference type="Proteomes" id="UP000275408">
    <property type="component" value="Unassembled WGS sequence"/>
</dbReference>
<feature type="domain" description="FAD/NAD(P)-binding" evidence="7">
    <location>
        <begin position="12"/>
        <end position="162"/>
    </location>
</feature>
<evidence type="ECO:0000256" key="6">
    <source>
        <dbReference type="ARBA" id="ARBA00023002"/>
    </source>
</evidence>
<evidence type="ECO:0000313" key="10">
    <source>
        <dbReference type="Proteomes" id="UP000275408"/>
    </source>
</evidence>
<dbReference type="EMBL" id="RCHS01002274">
    <property type="protein sequence ID" value="RMX48450.1"/>
    <property type="molecule type" value="Genomic_DNA"/>
</dbReference>
<dbReference type="AlphaFoldDB" id="A0A3M6U460"/>
<dbReference type="SUPFAM" id="SSF51905">
    <property type="entry name" value="FAD/NAD(P)-binding domain"/>
    <property type="match status" value="1"/>
</dbReference>
<accession>A0A3M6U460</accession>
<dbReference type="PANTHER" id="PTHR43429:SF2">
    <property type="entry name" value="PYRIDINE NUCLEOTIDE-DISULFIDE OXIDOREDUCTASE DOMAIN-CONTAINING PROTEIN 1"/>
    <property type="match status" value="1"/>
</dbReference>
<dbReference type="Pfam" id="PF07992">
    <property type="entry name" value="Pyr_redox_2"/>
    <property type="match status" value="2"/>
</dbReference>
<feature type="domain" description="NADH-rubredoxin oxidoreductase C-terminal" evidence="8">
    <location>
        <begin position="426"/>
        <end position="490"/>
    </location>
</feature>
<evidence type="ECO:0000259" key="8">
    <source>
        <dbReference type="Pfam" id="PF18267"/>
    </source>
</evidence>
<evidence type="ECO:0000256" key="4">
    <source>
        <dbReference type="ARBA" id="ARBA00022630"/>
    </source>
</evidence>
<keyword evidence="5" id="KW-0274">FAD</keyword>
<evidence type="ECO:0000259" key="7">
    <source>
        <dbReference type="Pfam" id="PF07992"/>
    </source>
</evidence>
<reference evidence="9 10" key="1">
    <citation type="journal article" date="2018" name="Sci. Rep.">
        <title>Comparative analysis of the Pocillopora damicornis genome highlights role of immune system in coral evolution.</title>
        <authorList>
            <person name="Cunning R."/>
            <person name="Bay R.A."/>
            <person name="Gillette P."/>
            <person name="Baker A.C."/>
            <person name="Traylor-Knowles N."/>
        </authorList>
    </citation>
    <scope>NUCLEOTIDE SEQUENCE [LARGE SCALE GENOMIC DNA]</scope>
    <source>
        <strain evidence="9">RSMAS</strain>
        <tissue evidence="9">Whole animal</tissue>
    </source>
</reference>